<sequence>MFWFSLHAHQQNLAIKPFCNPNIGLACVSFDKIKACDYSKKILKFILKKLEILGIIRYRVRF</sequence>
<reference evidence="2" key="1">
    <citation type="journal article" date="2014" name="Genome Announc.">
        <title>Draft genome sequences of six enterohepatic helicobacter species isolated from humans and one from rhesus macaques.</title>
        <authorList>
            <person name="Shen Z."/>
            <person name="Sheh A."/>
            <person name="Young S.K."/>
            <person name="Abouelliel A."/>
            <person name="Ward D.V."/>
            <person name="Earl A.M."/>
            <person name="Fox J.G."/>
        </authorList>
    </citation>
    <scope>NUCLEOTIDE SEQUENCE [LARGE SCALE GENOMIC DNA]</scope>
    <source>
        <strain evidence="2">MIT 98-5489</strain>
    </source>
</reference>
<dbReference type="HOGENOM" id="CLU_2898024_0_0_7"/>
<evidence type="ECO:0000313" key="2">
    <source>
        <dbReference type="Proteomes" id="UP000003953"/>
    </source>
</evidence>
<proteinExistence type="predicted"/>
<keyword evidence="2" id="KW-1185">Reference proteome</keyword>
<protein>
    <submittedName>
        <fullName evidence="1">Uncharacterized protein</fullName>
    </submittedName>
</protein>
<evidence type="ECO:0000313" key="1">
    <source>
        <dbReference type="EMBL" id="EEQ64458.1"/>
    </source>
</evidence>
<dbReference type="AlphaFoldDB" id="C5F2G4"/>
<dbReference type="EMBL" id="DS990447">
    <property type="protein sequence ID" value="EEQ64458.1"/>
    <property type="molecule type" value="Genomic_DNA"/>
</dbReference>
<gene>
    <name evidence="1" type="ORF">HPMG_01915</name>
</gene>
<dbReference type="Proteomes" id="UP000003953">
    <property type="component" value="Unassembled WGS sequence"/>
</dbReference>
<name>C5F2G4_9HELI</name>
<accession>C5F2G4</accession>
<organism evidence="1 2">
    <name type="scientific">Helicobacter pullorum MIT 98-5489</name>
    <dbReference type="NCBI Taxonomy" id="537972"/>
    <lineage>
        <taxon>Bacteria</taxon>
        <taxon>Pseudomonadati</taxon>
        <taxon>Campylobacterota</taxon>
        <taxon>Epsilonproteobacteria</taxon>
        <taxon>Campylobacterales</taxon>
        <taxon>Helicobacteraceae</taxon>
        <taxon>Helicobacter</taxon>
    </lineage>
</organism>